<reference evidence="2" key="1">
    <citation type="journal article" date="2023" name="J. Antimicrob. Chemother.">
        <title>Emergence of OXA-48-producing Enterobacter hormaechei in a Swiss companion animal clinic and their genetic relationship to clinical human isolates.</title>
        <authorList>
            <person name="Dona V."/>
            <person name="Nordmann P."/>
            <person name="Kittl S."/>
            <person name="Schuller S."/>
            <person name="Bouvier M."/>
            <person name="Poirel L."/>
            <person name="Endimiani A."/>
            <person name="Perreten V."/>
        </authorList>
    </citation>
    <scope>NUCLEOTIDE SEQUENCE</scope>
    <source>
        <strain evidence="2">Ehh_25</strain>
    </source>
</reference>
<sequence>MIDSDLILKEIDYDHFFEFRYKKSGINKSLIIPEVSGSITSPEKKIDIPLYDEYIVEATDVVCTPRQLLTKDYFILPDTFRRRQSRFPHVNLDCVSENEFKTLVSTDYVEVIDAPCFYFDGEHGSHFGHFLLEVMSRLWCYKSIDIKNLIFITSIKPSPYHEVILAPFGISISQVKYFDKPVLCRKLLISSQGYVLEHSVSDLAHSVWDKIGAYYDDGDTSERVYVSRSIWSKQRNLINEKDIEKIFLDEGFTIVHPEKMSPIEQIKLFRSAVNIAGPSGSGFYNAIYSNKIGKRLILVSKDFITRNDALVNSRCNSVVKYVAGVKLDDNKSGMLGDWIIESQDVRDALRKVRTSS</sequence>
<accession>A0AAX3Z9N7</accession>
<dbReference type="GO" id="GO:0016757">
    <property type="term" value="F:glycosyltransferase activity"/>
    <property type="evidence" value="ECO:0007669"/>
    <property type="project" value="InterPro"/>
</dbReference>
<dbReference type="RefSeq" id="WP_306675706.1">
    <property type="nucleotide sequence ID" value="NZ_CP126748.1"/>
</dbReference>
<name>A0AAX3Z9N7_9ENTR</name>
<gene>
    <name evidence="2" type="ORF">QPR60_24875</name>
</gene>
<organism evidence="2 3">
    <name type="scientific">Enterobacter hormaechei</name>
    <dbReference type="NCBI Taxonomy" id="158836"/>
    <lineage>
        <taxon>Bacteria</taxon>
        <taxon>Pseudomonadati</taxon>
        <taxon>Pseudomonadota</taxon>
        <taxon>Gammaproteobacteria</taxon>
        <taxon>Enterobacterales</taxon>
        <taxon>Enterobacteriaceae</taxon>
        <taxon>Enterobacter</taxon>
        <taxon>Enterobacter cloacae complex</taxon>
    </lineage>
</organism>
<dbReference type="EMBL" id="CP126748">
    <property type="protein sequence ID" value="WMB13905.1"/>
    <property type="molecule type" value="Genomic_DNA"/>
</dbReference>
<evidence type="ECO:0000259" key="1">
    <source>
        <dbReference type="Pfam" id="PF04577"/>
    </source>
</evidence>
<keyword evidence="2" id="KW-0614">Plasmid</keyword>
<protein>
    <submittedName>
        <fullName evidence="2">Glycosyltransferase 61 family protein</fullName>
    </submittedName>
</protein>
<proteinExistence type="predicted"/>
<evidence type="ECO:0000313" key="2">
    <source>
        <dbReference type="EMBL" id="WMB13905.1"/>
    </source>
</evidence>
<dbReference type="Proteomes" id="UP001229386">
    <property type="component" value="Plasmid pEh25_3"/>
</dbReference>
<dbReference type="Pfam" id="PF04577">
    <property type="entry name" value="Glyco_transf_61"/>
    <property type="match status" value="1"/>
</dbReference>
<dbReference type="InterPro" id="IPR049625">
    <property type="entry name" value="Glyco_transf_61_cat"/>
</dbReference>
<geneLocation type="plasmid" evidence="2 3">
    <name>pEh25_3</name>
</geneLocation>
<evidence type="ECO:0000313" key="3">
    <source>
        <dbReference type="Proteomes" id="UP001229386"/>
    </source>
</evidence>
<dbReference type="AlphaFoldDB" id="A0AAX3Z9N7"/>
<feature type="domain" description="Glycosyltransferase 61 catalytic" evidence="1">
    <location>
        <begin position="127"/>
        <end position="290"/>
    </location>
</feature>